<dbReference type="InterPro" id="IPR015517">
    <property type="entry name" value="dCMP_deaminase-rel"/>
</dbReference>
<dbReference type="InterPro" id="IPR016473">
    <property type="entry name" value="dCMP_deaminase"/>
</dbReference>
<dbReference type="Gene3D" id="3.40.140.10">
    <property type="entry name" value="Cytidine Deaminase, domain 2"/>
    <property type="match status" value="1"/>
</dbReference>
<dbReference type="PROSITE" id="PS00903">
    <property type="entry name" value="CYT_DCMP_DEAMINASES_1"/>
    <property type="match status" value="1"/>
</dbReference>
<evidence type="ECO:0000313" key="10">
    <source>
        <dbReference type="Proteomes" id="UP000179003"/>
    </source>
</evidence>
<comment type="similarity">
    <text evidence="2">Belongs to the cytidine and deoxycytidylate deaminase family.</text>
</comment>
<dbReference type="PIRSF" id="PIRSF006019">
    <property type="entry name" value="dCMP_deaminase"/>
    <property type="match status" value="1"/>
</dbReference>
<gene>
    <name evidence="9" type="ORF">A2442_00800</name>
</gene>
<keyword evidence="9" id="KW-0132">Cell division</keyword>
<keyword evidence="5 7" id="KW-0862">Zinc</keyword>
<feature type="binding site" evidence="7">
    <location>
        <position position="86"/>
    </location>
    <ligand>
        <name>Zn(2+)</name>
        <dbReference type="ChEBI" id="CHEBI:29105"/>
        <note>catalytic</note>
    </ligand>
</feature>
<comment type="caution">
    <text evidence="9">The sequence shown here is derived from an EMBL/GenBank/DDBJ whole genome shotgun (WGS) entry which is preliminary data.</text>
</comment>
<protein>
    <submittedName>
        <fullName evidence="9">Cell division protein DedD</fullName>
    </submittedName>
</protein>
<evidence type="ECO:0000256" key="2">
    <source>
        <dbReference type="ARBA" id="ARBA00006576"/>
    </source>
</evidence>
<keyword evidence="3 7" id="KW-0479">Metal-binding</keyword>
<dbReference type="SUPFAM" id="SSF53927">
    <property type="entry name" value="Cytidine deaminase-like"/>
    <property type="match status" value="1"/>
</dbReference>
<organism evidence="9 10">
    <name type="scientific">Candidatus Campbellbacteria bacterium RIFOXYC2_FULL_35_25</name>
    <dbReference type="NCBI Taxonomy" id="1797582"/>
    <lineage>
        <taxon>Bacteria</taxon>
        <taxon>Candidatus Campbelliibacteriota</taxon>
    </lineage>
</organism>
<keyword evidence="9" id="KW-0131">Cell cycle</keyword>
<dbReference type="PANTHER" id="PTHR11086:SF18">
    <property type="entry name" value="DEOXYCYTIDYLATE DEAMINASE"/>
    <property type="match status" value="1"/>
</dbReference>
<dbReference type="STRING" id="1797582.A2442_00800"/>
<feature type="active site" description="Proton donor" evidence="6">
    <location>
        <position position="88"/>
    </location>
</feature>
<evidence type="ECO:0000313" key="9">
    <source>
        <dbReference type="EMBL" id="OGD67294.1"/>
    </source>
</evidence>
<evidence type="ECO:0000256" key="3">
    <source>
        <dbReference type="ARBA" id="ARBA00022723"/>
    </source>
</evidence>
<dbReference type="GO" id="GO:0008270">
    <property type="term" value="F:zinc ion binding"/>
    <property type="evidence" value="ECO:0007669"/>
    <property type="project" value="InterPro"/>
</dbReference>
<evidence type="ECO:0000256" key="6">
    <source>
        <dbReference type="PIRSR" id="PIRSR006019-1"/>
    </source>
</evidence>
<dbReference type="Pfam" id="PF00383">
    <property type="entry name" value="dCMP_cyt_deam_1"/>
    <property type="match status" value="1"/>
</dbReference>
<feature type="domain" description="CMP/dCMP-type deaminase" evidence="8">
    <location>
        <begin position="12"/>
        <end position="152"/>
    </location>
</feature>
<evidence type="ECO:0000256" key="5">
    <source>
        <dbReference type="ARBA" id="ARBA00022833"/>
    </source>
</evidence>
<dbReference type="Proteomes" id="UP000179003">
    <property type="component" value="Unassembled WGS sequence"/>
</dbReference>
<name>A0A1F5EJA3_9BACT</name>
<dbReference type="PANTHER" id="PTHR11086">
    <property type="entry name" value="DEOXYCYTIDYLATE DEAMINASE-RELATED"/>
    <property type="match status" value="1"/>
</dbReference>
<dbReference type="PROSITE" id="PS51747">
    <property type="entry name" value="CYT_DCMP_DEAMINASES_2"/>
    <property type="match status" value="1"/>
</dbReference>
<dbReference type="GO" id="GO:0051301">
    <property type="term" value="P:cell division"/>
    <property type="evidence" value="ECO:0007669"/>
    <property type="project" value="UniProtKB-KW"/>
</dbReference>
<evidence type="ECO:0000259" key="8">
    <source>
        <dbReference type="PROSITE" id="PS51747"/>
    </source>
</evidence>
<feature type="binding site" evidence="7">
    <location>
        <position position="117"/>
    </location>
    <ligand>
        <name>Zn(2+)</name>
        <dbReference type="ChEBI" id="CHEBI:29105"/>
        <note>catalytic</note>
    </ligand>
</feature>
<dbReference type="EMBL" id="MFAE01000006">
    <property type="protein sequence ID" value="OGD67294.1"/>
    <property type="molecule type" value="Genomic_DNA"/>
</dbReference>
<proteinExistence type="inferred from homology"/>
<dbReference type="InterPro" id="IPR016192">
    <property type="entry name" value="APOBEC/CMP_deaminase_Zn-bd"/>
</dbReference>
<dbReference type="AlphaFoldDB" id="A0A1F5EJA3"/>
<evidence type="ECO:0000256" key="7">
    <source>
        <dbReference type="PIRSR" id="PIRSR006019-2"/>
    </source>
</evidence>
<dbReference type="GO" id="GO:0004132">
    <property type="term" value="F:dCMP deaminase activity"/>
    <property type="evidence" value="ECO:0007669"/>
    <property type="project" value="InterPro"/>
</dbReference>
<feature type="binding site" evidence="7">
    <location>
        <position position="114"/>
    </location>
    <ligand>
        <name>Zn(2+)</name>
        <dbReference type="ChEBI" id="CHEBI:29105"/>
        <note>catalytic</note>
    </ligand>
</feature>
<dbReference type="InterPro" id="IPR035105">
    <property type="entry name" value="Deoxycytidylate_deaminase_dom"/>
</dbReference>
<reference evidence="9 10" key="1">
    <citation type="journal article" date="2016" name="Nat. Commun.">
        <title>Thousands of microbial genomes shed light on interconnected biogeochemical processes in an aquifer system.</title>
        <authorList>
            <person name="Anantharaman K."/>
            <person name="Brown C.T."/>
            <person name="Hug L.A."/>
            <person name="Sharon I."/>
            <person name="Castelle C.J."/>
            <person name="Probst A.J."/>
            <person name="Thomas B.C."/>
            <person name="Singh A."/>
            <person name="Wilkins M.J."/>
            <person name="Karaoz U."/>
            <person name="Brodie E.L."/>
            <person name="Williams K.H."/>
            <person name="Hubbard S.S."/>
            <person name="Banfield J.F."/>
        </authorList>
    </citation>
    <scope>NUCLEOTIDE SEQUENCE [LARGE SCALE GENOMIC DNA]</scope>
</reference>
<sequence>MKKEKINHKRQSWDQYFLDIIEVIGTRGTCDRGRSGCLIAKNKRILSTGYVGSPAGIVHCDDVGHEMHTVKNEDGTEARHCIRTTHAEQNALTAAARFGIALEGATLYCHMTPCYTCAKMIVNAGINKVVCNLDYHAGDKSKNLFEEAKVEYELVNNEIQTYDDM</sequence>
<comment type="cofactor">
    <cofactor evidence="1 7">
        <name>Zn(2+)</name>
        <dbReference type="ChEBI" id="CHEBI:29105"/>
    </cofactor>
</comment>
<dbReference type="GO" id="GO:0005737">
    <property type="term" value="C:cytoplasm"/>
    <property type="evidence" value="ECO:0007669"/>
    <property type="project" value="TreeGrafter"/>
</dbReference>
<evidence type="ECO:0000256" key="1">
    <source>
        <dbReference type="ARBA" id="ARBA00001947"/>
    </source>
</evidence>
<accession>A0A1F5EJA3</accession>
<dbReference type="InterPro" id="IPR002125">
    <property type="entry name" value="CMP_dCMP_dom"/>
</dbReference>
<dbReference type="GO" id="GO:0006220">
    <property type="term" value="P:pyrimidine nucleotide metabolic process"/>
    <property type="evidence" value="ECO:0007669"/>
    <property type="project" value="InterPro"/>
</dbReference>
<keyword evidence="4" id="KW-0378">Hydrolase</keyword>
<dbReference type="CDD" id="cd01286">
    <property type="entry name" value="deoxycytidylate_deaminase"/>
    <property type="match status" value="1"/>
</dbReference>
<dbReference type="InterPro" id="IPR016193">
    <property type="entry name" value="Cytidine_deaminase-like"/>
</dbReference>
<evidence type="ECO:0000256" key="4">
    <source>
        <dbReference type="ARBA" id="ARBA00022801"/>
    </source>
</evidence>